<organism evidence="1 2">
    <name type="scientific">Ensete ventricosum</name>
    <name type="common">Abyssinian banana</name>
    <name type="synonym">Musa ensete</name>
    <dbReference type="NCBI Taxonomy" id="4639"/>
    <lineage>
        <taxon>Eukaryota</taxon>
        <taxon>Viridiplantae</taxon>
        <taxon>Streptophyta</taxon>
        <taxon>Embryophyta</taxon>
        <taxon>Tracheophyta</taxon>
        <taxon>Spermatophyta</taxon>
        <taxon>Magnoliopsida</taxon>
        <taxon>Liliopsida</taxon>
        <taxon>Zingiberales</taxon>
        <taxon>Musaceae</taxon>
        <taxon>Ensete</taxon>
    </lineage>
</organism>
<comment type="caution">
    <text evidence="1">The sequence shown here is derived from an EMBL/GenBank/DDBJ whole genome shotgun (WGS) entry which is preliminary data.</text>
</comment>
<sequence length="279" mass="30310">MELFVGILHSNHSWSRRLLSVQVQIPGKVGSLLHGLGDSCYHGSVHAAGEPGSTEPYPNNFELLLPSRASYIYSLSHVGDKLRNLWSYLSPAPLLLPHNPIDVIASYYNYIFLPPTTLHNPPLPTVASPPLSWPHNLPSHVDANPIILATLPSTSIASSHDVDHSHLSSVDIYLRCFQPRPLIALICRLQTMQLCHQPFPPSDTAPSYVASVRLPAAPLTLLPSRVDASPSEISDATSAPCYYLLLLPSFTFAPTPLVVINISHAPSSSSVPTPPPNLR</sequence>
<evidence type="ECO:0000313" key="2">
    <source>
        <dbReference type="Proteomes" id="UP000287651"/>
    </source>
</evidence>
<accession>A0A426XYX6</accession>
<gene>
    <name evidence="1" type="ORF">B296_00036657</name>
</gene>
<protein>
    <submittedName>
        <fullName evidence="1">Uncharacterized protein</fullName>
    </submittedName>
</protein>
<dbReference type="AlphaFoldDB" id="A0A426XYX6"/>
<proteinExistence type="predicted"/>
<reference evidence="1 2" key="1">
    <citation type="journal article" date="2014" name="Agronomy (Basel)">
        <title>A Draft Genome Sequence for Ensete ventricosum, the Drought-Tolerant Tree Against Hunger.</title>
        <authorList>
            <person name="Harrison J."/>
            <person name="Moore K.A."/>
            <person name="Paszkiewicz K."/>
            <person name="Jones T."/>
            <person name="Grant M."/>
            <person name="Ambacheew D."/>
            <person name="Muzemil S."/>
            <person name="Studholme D.J."/>
        </authorList>
    </citation>
    <scope>NUCLEOTIDE SEQUENCE [LARGE SCALE GENOMIC DNA]</scope>
</reference>
<evidence type="ECO:0000313" key="1">
    <source>
        <dbReference type="EMBL" id="RRT44699.1"/>
    </source>
</evidence>
<name>A0A426XYX6_ENSVE</name>
<dbReference type="Proteomes" id="UP000287651">
    <property type="component" value="Unassembled WGS sequence"/>
</dbReference>
<dbReference type="EMBL" id="AMZH03016308">
    <property type="protein sequence ID" value="RRT44699.1"/>
    <property type="molecule type" value="Genomic_DNA"/>
</dbReference>